<evidence type="ECO:0000313" key="17">
    <source>
        <dbReference type="EnsemblMetazoa" id="XP_028134333.1"/>
    </source>
</evidence>
<keyword evidence="8 12" id="KW-0406">Ion transport</keyword>
<evidence type="ECO:0000256" key="9">
    <source>
        <dbReference type="ARBA" id="ARBA00023136"/>
    </source>
</evidence>
<dbReference type="InterPro" id="IPR040445">
    <property type="entry name" value="Kir_TM"/>
</dbReference>
<evidence type="ECO:0000256" key="1">
    <source>
        <dbReference type="ARBA" id="ARBA00004141"/>
    </source>
</evidence>
<dbReference type="FunFam" id="1.10.287.70:FF:000019">
    <property type="entry name" value="G protein-activated inward rectifier potassium channel 1"/>
    <property type="match status" value="1"/>
</dbReference>
<evidence type="ECO:0000256" key="4">
    <source>
        <dbReference type="ARBA" id="ARBA00022692"/>
    </source>
</evidence>
<proteinExistence type="inferred from homology"/>
<feature type="domain" description="Potassium channel inwardly rectifying transmembrane" evidence="15">
    <location>
        <begin position="40"/>
        <end position="185"/>
    </location>
</feature>
<dbReference type="Gene3D" id="2.60.40.1400">
    <property type="entry name" value="G protein-activated inward rectifier potassium channel 1"/>
    <property type="match status" value="1"/>
</dbReference>
<evidence type="ECO:0000256" key="13">
    <source>
        <dbReference type="SAM" id="MobiDB-lite"/>
    </source>
</evidence>
<keyword evidence="2 12" id="KW-0813">Transport</keyword>
<dbReference type="GO" id="GO:1990573">
    <property type="term" value="P:potassium ion import across plasma membrane"/>
    <property type="evidence" value="ECO:0007669"/>
    <property type="project" value="TreeGrafter"/>
</dbReference>
<evidence type="ECO:0000256" key="7">
    <source>
        <dbReference type="ARBA" id="ARBA00022989"/>
    </source>
</evidence>
<sequence>MVTGQIDKTIKRVKRKVNNLKRKPYGPNSVSTNLKPRAILKDGDYNIIQPKFRWRYLHYVRDTFTSLVDAEWKWTIQVMVLGFTGCWISFALLWWLIAFVHKDLHDEHLPPMQSDNGWTPCVLNIYGFHSCFLYSLETQSTIGYGSRAITEECPEAIFLMCAQCIIGTFIDSFTVGVLFAKLTRPRLTAYTVQFSKNAVVCLRDEEYCMMLRIGDLRKSHLISSSVKAFLIHTKVTKEGENLNDFETELEVQCDDSGSDPLLLWPITVIHKISENSPFYNFSASEMLNEKFEIIVILDGTIESTGQNTHAKSSYLENEVLWGHTFENMLYYNDEMESYEINYKYFDKLKTFPMPICSAAEFDKIQNETSKQSDLILLKQPGKIERTKKHLRILEDNINNSMRSISFGNIQEYQENSHEIISEPTHQKRSSTPPFPVDWV</sequence>
<evidence type="ECO:0000256" key="12">
    <source>
        <dbReference type="RuleBase" id="RU003822"/>
    </source>
</evidence>
<dbReference type="InParanoid" id="A0A6P7FMW0"/>
<reference evidence="19" key="1">
    <citation type="submission" date="2025-04" db="UniProtKB">
        <authorList>
            <consortium name="RefSeq"/>
        </authorList>
    </citation>
    <scope>IDENTIFICATION</scope>
    <source>
        <tissue evidence="19">Whole insect</tissue>
    </source>
</reference>
<evidence type="ECO:0000256" key="8">
    <source>
        <dbReference type="ARBA" id="ARBA00023065"/>
    </source>
</evidence>
<dbReference type="Pfam" id="PF17655">
    <property type="entry name" value="IRK_C"/>
    <property type="match status" value="1"/>
</dbReference>
<evidence type="ECO:0000256" key="11">
    <source>
        <dbReference type="PIRSR" id="PIRSR005465-1"/>
    </source>
</evidence>
<dbReference type="PRINTS" id="PR01320">
    <property type="entry name" value="KIRCHANNEL"/>
</dbReference>
<accession>A0A6P7FMW0</accession>
<dbReference type="InterPro" id="IPR041647">
    <property type="entry name" value="IRK_C"/>
</dbReference>
<evidence type="ECO:0000259" key="15">
    <source>
        <dbReference type="Pfam" id="PF01007"/>
    </source>
</evidence>
<dbReference type="InterPro" id="IPR014756">
    <property type="entry name" value="Ig_E-set"/>
</dbReference>
<feature type="transmembrane region" description="Helical" evidence="14">
    <location>
        <begin position="118"/>
        <end position="136"/>
    </location>
</feature>
<dbReference type="InterPro" id="IPR016449">
    <property type="entry name" value="K_chnl_inward-rec_Kir"/>
</dbReference>
<dbReference type="GO" id="GO:0034765">
    <property type="term" value="P:regulation of monoatomic ion transmembrane transport"/>
    <property type="evidence" value="ECO:0007669"/>
    <property type="project" value="TreeGrafter"/>
</dbReference>
<dbReference type="Proteomes" id="UP001652700">
    <property type="component" value="Unplaced"/>
</dbReference>
<keyword evidence="6 12" id="KW-0630">Potassium</keyword>
<feature type="transmembrane region" description="Helical" evidence="14">
    <location>
        <begin position="74"/>
        <end position="97"/>
    </location>
</feature>
<evidence type="ECO:0000256" key="2">
    <source>
        <dbReference type="ARBA" id="ARBA00022448"/>
    </source>
</evidence>
<dbReference type="SUPFAM" id="SSF81324">
    <property type="entry name" value="Voltage-gated potassium channels"/>
    <property type="match status" value="1"/>
</dbReference>
<dbReference type="RefSeq" id="XP_028134333.1">
    <property type="nucleotide sequence ID" value="XM_028278532.1"/>
</dbReference>
<dbReference type="EnsemblMetazoa" id="XM_028278532.1">
    <property type="protein sequence ID" value="XP_028134333.1"/>
    <property type="gene ID" value="LOC114329434"/>
</dbReference>
<protein>
    <submittedName>
        <fullName evidence="19">G protein-activated inward rectifier potassium channel 3-like</fullName>
    </submittedName>
</protein>
<keyword evidence="4 12" id="KW-0812">Transmembrane</keyword>
<comment type="similarity">
    <text evidence="12">Belongs to the inward rectifier-type potassium channel (TC 1.A.2.1) family.</text>
</comment>
<keyword evidence="7 14" id="KW-1133">Transmembrane helix</keyword>
<keyword evidence="10 12" id="KW-0407">Ion channel</keyword>
<dbReference type="SUPFAM" id="SSF81296">
    <property type="entry name" value="E set domains"/>
    <property type="match status" value="1"/>
</dbReference>
<feature type="region of interest" description="Disordered" evidence="13">
    <location>
        <begin position="420"/>
        <end position="439"/>
    </location>
</feature>
<evidence type="ECO:0000256" key="5">
    <source>
        <dbReference type="ARBA" id="ARBA00022882"/>
    </source>
</evidence>
<evidence type="ECO:0000256" key="14">
    <source>
        <dbReference type="SAM" id="Phobius"/>
    </source>
</evidence>
<dbReference type="OrthoDB" id="273257at2759"/>
<dbReference type="Pfam" id="PF01007">
    <property type="entry name" value="IRK"/>
    <property type="match status" value="1"/>
</dbReference>
<dbReference type="PANTHER" id="PTHR11767:SF113">
    <property type="entry name" value="INWARDLY RECTIFYING POTASSIUM CHANNEL 2, ISOFORM D"/>
    <property type="match status" value="1"/>
</dbReference>
<dbReference type="GeneID" id="114329434"/>
<comment type="subcellular location">
    <subcellularLocation>
        <location evidence="1 12">Membrane</location>
        <topology evidence="1 12">Multi-pass membrane protein</topology>
    </subcellularLocation>
</comment>
<evidence type="ECO:0000259" key="16">
    <source>
        <dbReference type="Pfam" id="PF17655"/>
    </source>
</evidence>
<organism evidence="19">
    <name type="scientific">Diabrotica virgifera virgifera</name>
    <name type="common">western corn rootworm</name>
    <dbReference type="NCBI Taxonomy" id="50390"/>
    <lineage>
        <taxon>Eukaryota</taxon>
        <taxon>Metazoa</taxon>
        <taxon>Ecdysozoa</taxon>
        <taxon>Arthropoda</taxon>
        <taxon>Hexapoda</taxon>
        <taxon>Insecta</taxon>
        <taxon>Pterygota</taxon>
        <taxon>Neoptera</taxon>
        <taxon>Endopterygota</taxon>
        <taxon>Coleoptera</taxon>
        <taxon>Polyphaga</taxon>
        <taxon>Cucujiformia</taxon>
        <taxon>Chrysomeloidea</taxon>
        <taxon>Chrysomelidae</taxon>
        <taxon>Galerucinae</taxon>
        <taxon>Diabroticina</taxon>
        <taxon>Diabroticites</taxon>
        <taxon>Diabrotica</taxon>
    </lineage>
</organism>
<dbReference type="PIRSF" id="PIRSF005465">
    <property type="entry name" value="GIRK_kir"/>
    <property type="match status" value="1"/>
</dbReference>
<evidence type="ECO:0000313" key="18">
    <source>
        <dbReference type="Proteomes" id="UP001652700"/>
    </source>
</evidence>
<evidence type="ECO:0000256" key="6">
    <source>
        <dbReference type="ARBA" id="ARBA00022958"/>
    </source>
</evidence>
<dbReference type="KEGG" id="dvv:114329434"/>
<dbReference type="AlphaFoldDB" id="A0A6P7FMW0"/>
<dbReference type="PANTHER" id="PTHR11767">
    <property type="entry name" value="INWARD RECTIFIER POTASSIUM CHANNEL"/>
    <property type="match status" value="1"/>
</dbReference>
<dbReference type="Gene3D" id="1.10.287.70">
    <property type="match status" value="1"/>
</dbReference>
<dbReference type="GO" id="GO:0005242">
    <property type="term" value="F:inward rectifier potassium channel activity"/>
    <property type="evidence" value="ECO:0007669"/>
    <property type="project" value="InterPro"/>
</dbReference>
<evidence type="ECO:0000313" key="19">
    <source>
        <dbReference type="RefSeq" id="XP_028134333.1"/>
    </source>
</evidence>
<name>A0A6P7FMW0_DIAVI</name>
<dbReference type="GO" id="GO:0005886">
    <property type="term" value="C:plasma membrane"/>
    <property type="evidence" value="ECO:0007669"/>
    <property type="project" value="TreeGrafter"/>
</dbReference>
<keyword evidence="18" id="KW-1185">Reference proteome</keyword>
<evidence type="ECO:0000256" key="10">
    <source>
        <dbReference type="ARBA" id="ARBA00023303"/>
    </source>
</evidence>
<dbReference type="GO" id="GO:0034702">
    <property type="term" value="C:monoatomic ion channel complex"/>
    <property type="evidence" value="ECO:0007669"/>
    <property type="project" value="UniProtKB-KW"/>
</dbReference>
<evidence type="ECO:0000256" key="3">
    <source>
        <dbReference type="ARBA" id="ARBA00022538"/>
    </source>
</evidence>
<dbReference type="InterPro" id="IPR013518">
    <property type="entry name" value="K_chnl_inward-rec_Kir_cyto"/>
</dbReference>
<feature type="transmembrane region" description="Helical" evidence="14">
    <location>
        <begin position="156"/>
        <end position="180"/>
    </location>
</feature>
<keyword evidence="3 12" id="KW-0633">Potassium transport</keyword>
<reference evidence="17" key="2">
    <citation type="submission" date="2025-05" db="UniProtKB">
        <authorList>
            <consortium name="EnsemblMetazoa"/>
        </authorList>
    </citation>
    <scope>IDENTIFICATION</scope>
</reference>
<feature type="domain" description="Inward rectifier potassium channel C-terminal" evidence="16">
    <location>
        <begin position="192"/>
        <end position="364"/>
    </location>
</feature>
<feature type="site" description="Role in the control of polyamine-mediated channel gating and in the blocking by intracellular magnesium" evidence="11">
    <location>
        <position position="171"/>
    </location>
</feature>
<gene>
    <name evidence="19" type="primary">LOC114329434</name>
</gene>
<keyword evidence="5 12" id="KW-0851">Voltage-gated channel</keyword>
<keyword evidence="9 14" id="KW-0472">Membrane</keyword>